<gene>
    <name evidence="2" type="ORF">IFR04_003120</name>
</gene>
<sequence length="449" mass="49870">MPKHLLDDEAQPCVELKVCFVDKNGSSLAAEQFNFALLSASEVDQILDAVDAACKAVREKGVEADTFRRLCKKYTTSQRNESDHDRLFLIRYGDSENSSPLRDFLRDLPLGAFLRTIFKISYAELISIKNHLHDFARFTGSPKVDLRHCEVENRNPSSSSEQLTADPRSPTPAVPIPNAGYVTNAKIRCEPSPSSDQQTSLYPAEHGRLGSNEPANPPPWQYGLENATHSSESGKQSENLIHQLFDPGNQIAQQRTQSSQLDLPPINSIFNTPPEHHLQYRSLYRRQENAEDGFPAVSQDGQYGVMAAAEAQENAQLNVTRSDERIQVNLRGMVEPPGLRNNGWGAPNSHVERSSTHSQRYISGNTIPPHSPSLQRLGVSKNPSAAASTFQSFEPVNQIDKWRLSNSQTKHEHGRTGLPITSIINMSIPIEYHPRTGQGNTVNNTIHGL</sequence>
<dbReference type="Proteomes" id="UP000664132">
    <property type="component" value="Unassembled WGS sequence"/>
</dbReference>
<evidence type="ECO:0000256" key="1">
    <source>
        <dbReference type="SAM" id="MobiDB-lite"/>
    </source>
</evidence>
<name>A0A8H8BTN1_9HELO</name>
<dbReference type="OrthoDB" id="3563857at2759"/>
<dbReference type="AlphaFoldDB" id="A0A8H8BTN1"/>
<dbReference type="EMBL" id="JAFJYH010000030">
    <property type="protein sequence ID" value="KAG4423695.1"/>
    <property type="molecule type" value="Genomic_DNA"/>
</dbReference>
<evidence type="ECO:0000313" key="3">
    <source>
        <dbReference type="Proteomes" id="UP000664132"/>
    </source>
</evidence>
<feature type="compositionally biased region" description="Polar residues" evidence="1">
    <location>
        <begin position="227"/>
        <end position="236"/>
    </location>
</feature>
<comment type="caution">
    <text evidence="2">The sequence shown here is derived from an EMBL/GenBank/DDBJ whole genome shotgun (WGS) entry which is preliminary data.</text>
</comment>
<proteinExistence type="predicted"/>
<evidence type="ECO:0000313" key="2">
    <source>
        <dbReference type="EMBL" id="KAG4423695.1"/>
    </source>
</evidence>
<feature type="compositionally biased region" description="Polar residues" evidence="1">
    <location>
        <begin position="192"/>
        <end position="201"/>
    </location>
</feature>
<organism evidence="2 3">
    <name type="scientific">Cadophora malorum</name>
    <dbReference type="NCBI Taxonomy" id="108018"/>
    <lineage>
        <taxon>Eukaryota</taxon>
        <taxon>Fungi</taxon>
        <taxon>Dikarya</taxon>
        <taxon>Ascomycota</taxon>
        <taxon>Pezizomycotina</taxon>
        <taxon>Leotiomycetes</taxon>
        <taxon>Helotiales</taxon>
        <taxon>Ploettnerulaceae</taxon>
        <taxon>Cadophora</taxon>
    </lineage>
</organism>
<keyword evidence="3" id="KW-1185">Reference proteome</keyword>
<reference evidence="2" key="1">
    <citation type="submission" date="2021-02" db="EMBL/GenBank/DDBJ databases">
        <title>Genome sequence Cadophora malorum strain M34.</title>
        <authorList>
            <person name="Stefanovic E."/>
            <person name="Vu D."/>
            <person name="Scully C."/>
            <person name="Dijksterhuis J."/>
            <person name="Roader J."/>
            <person name="Houbraken J."/>
        </authorList>
    </citation>
    <scope>NUCLEOTIDE SEQUENCE</scope>
    <source>
        <strain evidence="2">M34</strain>
    </source>
</reference>
<feature type="region of interest" description="Disordered" evidence="1">
    <location>
        <begin position="152"/>
        <end position="236"/>
    </location>
</feature>
<feature type="compositionally biased region" description="Polar residues" evidence="1">
    <location>
        <begin position="154"/>
        <end position="163"/>
    </location>
</feature>
<protein>
    <submittedName>
        <fullName evidence="2">Uncharacterized protein</fullName>
    </submittedName>
</protein>
<feature type="region of interest" description="Disordered" evidence="1">
    <location>
        <begin position="337"/>
        <end position="357"/>
    </location>
</feature>
<accession>A0A8H8BTN1</accession>